<keyword evidence="1" id="KW-0233">DNA recombination</keyword>
<protein>
    <submittedName>
        <fullName evidence="3">Integrase</fullName>
    </submittedName>
</protein>
<name>A0A840MZN9_9BRAD</name>
<sequence length="506" mass="56389">MNKPALDLAPLGTVRTRDGAVMNVDGPVWNFTANGKRFNLNFRDFERWLSSPTLDAFKRVLAHALTIQSPYTVMSSFRNMGSFCRYSAETDNNVIDAFTPAAVLNYYAGLDQRRRWYMGRIIGLLRLWHELGYQGVPLDTYKILDELSPGRNPLGEAVLTHDPLKGPLSDVELEGLIAALQRSFERRETDLQSFVLVWLLLATGRRNIQLAALKLRDFRVDSATDGTRFYWLDVPRAKQKGLSIRATSRPFKLSPQVGELVEILVGYRRTIDARGDEAPLFAGLEEGGGPGLEGHLKADQVKYRLQSIVDRLKVTSPRTGEPLHITPRRLRYTMGTRAAAEGGNEYKIAELLDHSTSETARIYVKASPQMLERIDRAIAEELAPFAQAFAGVLIDHESDARRGQDPNSRIIDPTITEGPVGSCGTFSFCALSAPIACYTCINFQPWLDGPHEDVLTDLLAKRESMIERNGDIRIASINDRTILAVTRVVQLCREKQTTAAIEGGDA</sequence>
<dbReference type="Pfam" id="PF00589">
    <property type="entry name" value="Phage_integrase"/>
    <property type="match status" value="1"/>
</dbReference>
<accession>A0A840MZN9</accession>
<feature type="domain" description="Tyr recombinase" evidence="2">
    <location>
        <begin position="163"/>
        <end position="376"/>
    </location>
</feature>
<dbReference type="Proteomes" id="UP000521227">
    <property type="component" value="Unassembled WGS sequence"/>
</dbReference>
<evidence type="ECO:0000259" key="2">
    <source>
        <dbReference type="PROSITE" id="PS51898"/>
    </source>
</evidence>
<dbReference type="CDD" id="cd00397">
    <property type="entry name" value="DNA_BRE_C"/>
    <property type="match status" value="1"/>
</dbReference>
<dbReference type="InterPro" id="IPR011010">
    <property type="entry name" value="DNA_brk_join_enz"/>
</dbReference>
<dbReference type="RefSeq" id="WP_184084688.1">
    <property type="nucleotide sequence ID" value="NZ_JACHIJ010000003.1"/>
</dbReference>
<dbReference type="InterPro" id="IPR013762">
    <property type="entry name" value="Integrase-like_cat_sf"/>
</dbReference>
<dbReference type="GO" id="GO:0015074">
    <property type="term" value="P:DNA integration"/>
    <property type="evidence" value="ECO:0007669"/>
    <property type="project" value="InterPro"/>
</dbReference>
<dbReference type="NCBIfam" id="NF041502">
    <property type="entry name" value="integrase_1"/>
    <property type="match status" value="1"/>
</dbReference>
<dbReference type="PROSITE" id="PS51898">
    <property type="entry name" value="TYR_RECOMBINASE"/>
    <property type="match status" value="1"/>
</dbReference>
<dbReference type="GO" id="GO:0003677">
    <property type="term" value="F:DNA binding"/>
    <property type="evidence" value="ECO:0007669"/>
    <property type="project" value="InterPro"/>
</dbReference>
<reference evidence="3 4" key="1">
    <citation type="submission" date="2020-08" db="EMBL/GenBank/DDBJ databases">
        <title>Genomic Encyclopedia of Type Strains, Phase IV (KMG-IV): sequencing the most valuable type-strain genomes for metagenomic binning, comparative biology and taxonomic classification.</title>
        <authorList>
            <person name="Goeker M."/>
        </authorList>
    </citation>
    <scope>NUCLEOTIDE SEQUENCE [LARGE SCALE GENOMIC DNA]</scope>
    <source>
        <strain evidence="3 4">DSM 17498</strain>
    </source>
</reference>
<dbReference type="AlphaFoldDB" id="A0A840MZN9"/>
<dbReference type="Gene3D" id="1.10.443.10">
    <property type="entry name" value="Intergrase catalytic core"/>
    <property type="match status" value="1"/>
</dbReference>
<dbReference type="SUPFAM" id="SSF56349">
    <property type="entry name" value="DNA breaking-rejoining enzymes"/>
    <property type="match status" value="1"/>
</dbReference>
<dbReference type="GO" id="GO:0006310">
    <property type="term" value="P:DNA recombination"/>
    <property type="evidence" value="ECO:0007669"/>
    <property type="project" value="UniProtKB-KW"/>
</dbReference>
<evidence type="ECO:0000256" key="1">
    <source>
        <dbReference type="ARBA" id="ARBA00023172"/>
    </source>
</evidence>
<organism evidence="3 4">
    <name type="scientific">Afipia massiliensis</name>
    <dbReference type="NCBI Taxonomy" id="211460"/>
    <lineage>
        <taxon>Bacteria</taxon>
        <taxon>Pseudomonadati</taxon>
        <taxon>Pseudomonadota</taxon>
        <taxon>Alphaproteobacteria</taxon>
        <taxon>Hyphomicrobiales</taxon>
        <taxon>Nitrobacteraceae</taxon>
        <taxon>Afipia</taxon>
    </lineage>
</organism>
<gene>
    <name evidence="3" type="ORF">HNQ36_002194</name>
</gene>
<comment type="caution">
    <text evidence="3">The sequence shown here is derived from an EMBL/GenBank/DDBJ whole genome shotgun (WGS) entry which is preliminary data.</text>
</comment>
<dbReference type="EMBL" id="JACHIJ010000003">
    <property type="protein sequence ID" value="MBB5052220.1"/>
    <property type="molecule type" value="Genomic_DNA"/>
</dbReference>
<dbReference type="InterPro" id="IPR002104">
    <property type="entry name" value="Integrase_catalytic"/>
</dbReference>
<dbReference type="InterPro" id="IPR048120">
    <property type="entry name" value="Integrase-like"/>
</dbReference>
<evidence type="ECO:0000313" key="3">
    <source>
        <dbReference type="EMBL" id="MBB5052220.1"/>
    </source>
</evidence>
<evidence type="ECO:0000313" key="4">
    <source>
        <dbReference type="Proteomes" id="UP000521227"/>
    </source>
</evidence>
<proteinExistence type="predicted"/>